<feature type="chain" id="PRO_5026745727" description="Lipoprotein" evidence="1">
    <location>
        <begin position="24"/>
        <end position="211"/>
    </location>
</feature>
<evidence type="ECO:0000256" key="1">
    <source>
        <dbReference type="SAM" id="SignalP"/>
    </source>
</evidence>
<dbReference type="Proteomes" id="UP000475385">
    <property type="component" value="Unassembled WGS sequence"/>
</dbReference>
<dbReference type="EMBL" id="JAAIKB010000001">
    <property type="protein sequence ID" value="NGM18925.1"/>
    <property type="molecule type" value="Genomic_DNA"/>
</dbReference>
<gene>
    <name evidence="2" type="ORF">G3576_02790</name>
</gene>
<keyword evidence="3" id="KW-1185">Reference proteome</keyword>
<comment type="caution">
    <text evidence="2">The sequence shown here is derived from an EMBL/GenBank/DDBJ whole genome shotgun (WGS) entry which is preliminary data.</text>
</comment>
<evidence type="ECO:0008006" key="4">
    <source>
        <dbReference type="Google" id="ProtNLM"/>
    </source>
</evidence>
<protein>
    <recommendedName>
        <fullName evidence="4">Lipoprotein</fullName>
    </recommendedName>
</protein>
<accession>A0A6M1LF39</accession>
<dbReference type="PROSITE" id="PS51257">
    <property type="entry name" value="PROKAR_LIPOPROTEIN"/>
    <property type="match status" value="1"/>
</dbReference>
<dbReference type="RefSeq" id="WP_164692783.1">
    <property type="nucleotide sequence ID" value="NZ_JAAIKB010000001.1"/>
</dbReference>
<sequence>MLQRYCALAIAAVGLAACNPMPAGMTEAIQDPSPFEPLTFACPPSGTTVTHWNARPLIYAGPASDPEVCLVRGMTRTEQRLFLVLGAPDAAPALQGEATMRAALRALWPLAPMKTVEFTITDAPRFGTRLAVVRERWRVLKAETVMLSREPRPSVVVERSRVQLPDQSPHTIWTYWIDRETRAVLRTDMRVVRGVVVADPEPSLQPQGLSM</sequence>
<organism evidence="2 3">
    <name type="scientific">Falsiroseomonas algicola</name>
    <dbReference type="NCBI Taxonomy" id="2716930"/>
    <lineage>
        <taxon>Bacteria</taxon>
        <taxon>Pseudomonadati</taxon>
        <taxon>Pseudomonadota</taxon>
        <taxon>Alphaproteobacteria</taxon>
        <taxon>Acetobacterales</taxon>
        <taxon>Roseomonadaceae</taxon>
        <taxon>Falsiroseomonas</taxon>
    </lineage>
</organism>
<name>A0A6M1LF39_9PROT</name>
<evidence type="ECO:0000313" key="2">
    <source>
        <dbReference type="EMBL" id="NGM18925.1"/>
    </source>
</evidence>
<evidence type="ECO:0000313" key="3">
    <source>
        <dbReference type="Proteomes" id="UP000475385"/>
    </source>
</evidence>
<keyword evidence="1" id="KW-0732">Signal</keyword>
<dbReference type="AlphaFoldDB" id="A0A6M1LF39"/>
<feature type="signal peptide" evidence="1">
    <location>
        <begin position="1"/>
        <end position="23"/>
    </location>
</feature>
<proteinExistence type="predicted"/>
<reference evidence="2 3" key="1">
    <citation type="submission" date="2020-03" db="EMBL/GenBank/DDBJ databases">
        <title>Roseomonas stagni sp. nov., isolated from pond water in Japan.</title>
        <authorList>
            <person name="Furuhata K."/>
            <person name="Miyamoto H."/>
            <person name="Goto K."/>
        </authorList>
    </citation>
    <scope>NUCLEOTIDE SEQUENCE [LARGE SCALE GENOMIC DNA]</scope>
    <source>
        <strain evidence="2 3">PeD5</strain>
    </source>
</reference>